<dbReference type="SUPFAM" id="SSF48452">
    <property type="entry name" value="TPR-like"/>
    <property type="match status" value="1"/>
</dbReference>
<dbReference type="PROSITE" id="PS00107">
    <property type="entry name" value="PROTEIN_KINASE_ATP"/>
    <property type="match status" value="1"/>
</dbReference>
<dbReference type="InterPro" id="IPR011009">
    <property type="entry name" value="Kinase-like_dom_sf"/>
</dbReference>
<name>A0A1M6GNE9_MALRU</name>
<dbReference type="RefSeq" id="WP_072907631.1">
    <property type="nucleotide sequence ID" value="NZ_FQZT01000004.1"/>
</dbReference>
<organism evidence="10 11">
    <name type="scientific">Malonomonas rubra DSM 5091</name>
    <dbReference type="NCBI Taxonomy" id="1122189"/>
    <lineage>
        <taxon>Bacteria</taxon>
        <taxon>Pseudomonadati</taxon>
        <taxon>Thermodesulfobacteriota</taxon>
        <taxon>Desulfuromonadia</taxon>
        <taxon>Desulfuromonadales</taxon>
        <taxon>Geopsychrobacteraceae</taxon>
        <taxon>Malonomonas</taxon>
    </lineage>
</organism>
<evidence type="ECO:0000313" key="10">
    <source>
        <dbReference type="EMBL" id="SHJ11433.1"/>
    </source>
</evidence>
<dbReference type="SMART" id="SM01080">
    <property type="entry name" value="CHASE2"/>
    <property type="match status" value="1"/>
</dbReference>
<dbReference type="EC" id="2.7.11.1" evidence="1"/>
<evidence type="ECO:0000259" key="9">
    <source>
        <dbReference type="PROSITE" id="PS50011"/>
    </source>
</evidence>
<dbReference type="SMART" id="SM00220">
    <property type="entry name" value="S_TKc"/>
    <property type="match status" value="1"/>
</dbReference>
<dbReference type="InterPro" id="IPR017441">
    <property type="entry name" value="Protein_kinase_ATP_BS"/>
</dbReference>
<dbReference type="InterPro" id="IPR011990">
    <property type="entry name" value="TPR-like_helical_dom_sf"/>
</dbReference>
<dbReference type="AlphaFoldDB" id="A0A1M6GNE9"/>
<keyword evidence="2 10" id="KW-0723">Serine/threonine-protein kinase</keyword>
<accession>A0A1M6GNE9</accession>
<evidence type="ECO:0000256" key="8">
    <source>
        <dbReference type="SAM" id="Phobius"/>
    </source>
</evidence>
<protein>
    <recommendedName>
        <fullName evidence="1">non-specific serine/threonine protein kinase</fullName>
        <ecNumber evidence="1">2.7.11.1</ecNumber>
    </recommendedName>
</protein>
<feature type="transmembrane region" description="Helical" evidence="8">
    <location>
        <begin position="391"/>
        <end position="409"/>
    </location>
</feature>
<feature type="transmembrane region" description="Helical" evidence="8">
    <location>
        <begin position="366"/>
        <end position="385"/>
    </location>
</feature>
<dbReference type="CDD" id="cd14014">
    <property type="entry name" value="STKc_PknB_like"/>
    <property type="match status" value="1"/>
</dbReference>
<evidence type="ECO:0000256" key="7">
    <source>
        <dbReference type="PROSITE-ProRule" id="PRU10141"/>
    </source>
</evidence>
<sequence>MRHLKKLLTSSWLLCPLLALAILAGSLTDYPLLQRLELPIYDRLLALRGTSMNPQVVLLTIDQQSRATLGDELPSRAGQLRILKKLHALGVRQLALLTPLSFSGDPDTDQLLTEQLRLLDPVLPVEPLQSATVSAKLTEQSLLPLPPSLPGPKQLLLLRQNPLAVERFNPLPETDFLPPAPPFAKATLGHLQFPADADGRIRRHPLLLPSQGRLLPSVPLQLVLQQQASELQLPPRELPGTLRFRTWQTSIDRDYQLLLDLSGRGTPYLKYSVSQLLSGELDDQNLAQKLVLLGSSERFADQQPLATRSSHSTSELAALATATLVAESPPSHPAWAWLVETLVLAYFLVLLLLLTPRLSARAGSLTLGLFFIGWVLAATASLVIYSHWLRIAPALLLCGIGFCIVRWNVGRRNLRRGLLENHRQLALNLQEQGHLDQALEKFLQFAPRDAASKEMLYNLGLDFERKRMPHKALTAYRHLLANGRFRDIKERIKNLQAGEQGSVTPQRPDATIVLDRPGEKPTLGRYRIERELGQGAMGTVYLGIDPKINREVAIKTLAYSLVEPAQLQAVKERFFREAEAAGKLNHPKIVTIYDVGEENDLAYLAMELLNGKTLSDYCQPQQLLEPLRVVQILKQVAQALDYAHQQGVVHRDIKPANIILLDDGQIKVADFGIARMVSSSQTETGVILGTPSYMSPEQVAGKKVDDRSDLFSLGVMMYELLSGEKPFQGESMGALMYNIANCTYRPLGEVCPQLPGDCQRIVGKLLQKTLTRRFKSAGVLANALEELQQRLENG</sequence>
<evidence type="ECO:0000256" key="1">
    <source>
        <dbReference type="ARBA" id="ARBA00012513"/>
    </source>
</evidence>
<dbReference type="PANTHER" id="PTHR43289">
    <property type="entry name" value="MITOGEN-ACTIVATED PROTEIN KINASE KINASE KINASE 20-RELATED"/>
    <property type="match status" value="1"/>
</dbReference>
<keyword evidence="3" id="KW-0808">Transferase</keyword>
<dbReference type="Pfam" id="PF00069">
    <property type="entry name" value="Pkinase"/>
    <property type="match status" value="1"/>
</dbReference>
<dbReference type="FunFam" id="1.10.510.10:FF:000021">
    <property type="entry name" value="Serine/threonine protein kinase"/>
    <property type="match status" value="1"/>
</dbReference>
<reference evidence="10 11" key="1">
    <citation type="submission" date="2016-11" db="EMBL/GenBank/DDBJ databases">
        <authorList>
            <person name="Jaros S."/>
            <person name="Januszkiewicz K."/>
            <person name="Wedrychowicz H."/>
        </authorList>
    </citation>
    <scope>NUCLEOTIDE SEQUENCE [LARGE SCALE GENOMIC DNA]</scope>
    <source>
        <strain evidence="10 11">DSM 5091</strain>
    </source>
</reference>
<dbReference type="OrthoDB" id="9801841at2"/>
<dbReference type="Gene3D" id="1.25.40.10">
    <property type="entry name" value="Tetratricopeptide repeat domain"/>
    <property type="match status" value="1"/>
</dbReference>
<dbReference type="Gene3D" id="1.10.510.10">
    <property type="entry name" value="Transferase(Phosphotransferase) domain 1"/>
    <property type="match status" value="1"/>
</dbReference>
<keyword evidence="4 7" id="KW-0547">Nucleotide-binding</keyword>
<evidence type="ECO:0000256" key="6">
    <source>
        <dbReference type="ARBA" id="ARBA00022840"/>
    </source>
</evidence>
<keyword evidence="8" id="KW-1133">Transmembrane helix</keyword>
<evidence type="ECO:0000313" key="11">
    <source>
        <dbReference type="Proteomes" id="UP000184171"/>
    </source>
</evidence>
<dbReference type="InterPro" id="IPR008271">
    <property type="entry name" value="Ser/Thr_kinase_AS"/>
</dbReference>
<dbReference type="STRING" id="1122189.SAMN02745165_01610"/>
<gene>
    <name evidence="10" type="ORF">SAMN02745165_01610</name>
</gene>
<dbReference type="SUPFAM" id="SSF56112">
    <property type="entry name" value="Protein kinase-like (PK-like)"/>
    <property type="match status" value="1"/>
</dbReference>
<feature type="transmembrane region" description="Helical" evidence="8">
    <location>
        <begin position="334"/>
        <end position="354"/>
    </location>
</feature>
<dbReference type="Pfam" id="PF05226">
    <property type="entry name" value="CHASE2"/>
    <property type="match status" value="1"/>
</dbReference>
<proteinExistence type="predicted"/>
<evidence type="ECO:0000256" key="5">
    <source>
        <dbReference type="ARBA" id="ARBA00022777"/>
    </source>
</evidence>
<dbReference type="InterPro" id="IPR007890">
    <property type="entry name" value="CHASE2"/>
</dbReference>
<keyword evidence="11" id="KW-1185">Reference proteome</keyword>
<dbReference type="Gene3D" id="3.30.200.20">
    <property type="entry name" value="Phosphorylase Kinase, domain 1"/>
    <property type="match status" value="1"/>
</dbReference>
<dbReference type="PROSITE" id="PS50011">
    <property type="entry name" value="PROTEIN_KINASE_DOM"/>
    <property type="match status" value="1"/>
</dbReference>
<dbReference type="GO" id="GO:0005524">
    <property type="term" value="F:ATP binding"/>
    <property type="evidence" value="ECO:0007669"/>
    <property type="project" value="UniProtKB-UniRule"/>
</dbReference>
<evidence type="ECO:0000256" key="2">
    <source>
        <dbReference type="ARBA" id="ARBA00022527"/>
    </source>
</evidence>
<feature type="domain" description="Protein kinase" evidence="9">
    <location>
        <begin position="526"/>
        <end position="791"/>
    </location>
</feature>
<dbReference type="Proteomes" id="UP000184171">
    <property type="component" value="Unassembled WGS sequence"/>
</dbReference>
<keyword evidence="5 10" id="KW-0418">Kinase</keyword>
<evidence type="ECO:0000256" key="4">
    <source>
        <dbReference type="ARBA" id="ARBA00022741"/>
    </source>
</evidence>
<feature type="binding site" evidence="7">
    <location>
        <position position="555"/>
    </location>
    <ligand>
        <name>ATP</name>
        <dbReference type="ChEBI" id="CHEBI:30616"/>
    </ligand>
</feature>
<dbReference type="GO" id="GO:0004674">
    <property type="term" value="F:protein serine/threonine kinase activity"/>
    <property type="evidence" value="ECO:0007669"/>
    <property type="project" value="UniProtKB-KW"/>
</dbReference>
<keyword evidence="8" id="KW-0812">Transmembrane</keyword>
<keyword evidence="6 7" id="KW-0067">ATP-binding</keyword>
<dbReference type="PROSITE" id="PS00108">
    <property type="entry name" value="PROTEIN_KINASE_ST"/>
    <property type="match status" value="1"/>
</dbReference>
<dbReference type="InterPro" id="IPR000719">
    <property type="entry name" value="Prot_kinase_dom"/>
</dbReference>
<dbReference type="PANTHER" id="PTHR43289:SF6">
    <property type="entry name" value="SERINE_THREONINE-PROTEIN KINASE NEKL-3"/>
    <property type="match status" value="1"/>
</dbReference>
<dbReference type="EMBL" id="FQZT01000004">
    <property type="protein sequence ID" value="SHJ11433.1"/>
    <property type="molecule type" value="Genomic_DNA"/>
</dbReference>
<keyword evidence="8" id="KW-0472">Membrane</keyword>
<evidence type="ECO:0000256" key="3">
    <source>
        <dbReference type="ARBA" id="ARBA00022679"/>
    </source>
</evidence>